<name>A0A2S3ZFJ6_9MICO</name>
<dbReference type="AlphaFoldDB" id="A0A2S3ZFJ6"/>
<gene>
    <name evidence="1" type="ORF">C3B61_09975</name>
</gene>
<dbReference type="Gene3D" id="2.60.40.2850">
    <property type="match status" value="1"/>
</dbReference>
<organism evidence="1 2">
    <name type="scientific">Cryobacterium zongtaii</name>
    <dbReference type="NCBI Taxonomy" id="1259217"/>
    <lineage>
        <taxon>Bacteria</taxon>
        <taxon>Bacillati</taxon>
        <taxon>Actinomycetota</taxon>
        <taxon>Actinomycetes</taxon>
        <taxon>Micrococcales</taxon>
        <taxon>Microbacteriaceae</taxon>
        <taxon>Cryobacterium</taxon>
    </lineage>
</organism>
<reference evidence="1 2" key="1">
    <citation type="submission" date="2018-01" db="EMBL/GenBank/DDBJ databases">
        <title>Cryobacterium sp. nov., from glaciers in China.</title>
        <authorList>
            <person name="Liu Q."/>
            <person name="Xin Y.-H."/>
        </authorList>
    </citation>
    <scope>NUCLEOTIDE SEQUENCE [LARGE SCALE GENOMIC DNA]</scope>
    <source>
        <strain evidence="1 2">TMN-42</strain>
    </source>
</reference>
<proteinExistence type="predicted"/>
<accession>A0A2S3ZFJ6</accession>
<evidence type="ECO:0000313" key="2">
    <source>
        <dbReference type="Proteomes" id="UP000237340"/>
    </source>
</evidence>
<dbReference type="Pfam" id="PF09683">
    <property type="entry name" value="Lactococcin_972"/>
    <property type="match status" value="1"/>
</dbReference>
<comment type="caution">
    <text evidence="1">The sequence shown here is derived from an EMBL/GenBank/DDBJ whole genome shotgun (WGS) entry which is preliminary data.</text>
</comment>
<keyword evidence="2" id="KW-1185">Reference proteome</keyword>
<dbReference type="EMBL" id="PPXD01000013">
    <property type="protein sequence ID" value="POH65872.1"/>
    <property type="molecule type" value="Genomic_DNA"/>
</dbReference>
<dbReference type="Proteomes" id="UP000237340">
    <property type="component" value="Unassembled WGS sequence"/>
</dbReference>
<dbReference type="NCBIfam" id="TIGR01653">
    <property type="entry name" value="lactococcin_972"/>
    <property type="match status" value="1"/>
</dbReference>
<sequence>MALTACLTSGGAVAANASILYGDGGTLGFGTDYPSRGTWSDYHHPRRAHCSHVHNASYSVRSSNAGAGLWSRASIGTTIFGDRSTCNFV</sequence>
<evidence type="ECO:0008006" key="3">
    <source>
        <dbReference type="Google" id="ProtNLM"/>
    </source>
</evidence>
<protein>
    <recommendedName>
        <fullName evidence="3">Lactococcin 972 family bacteriocin</fullName>
    </recommendedName>
</protein>
<evidence type="ECO:0000313" key="1">
    <source>
        <dbReference type="EMBL" id="POH65872.1"/>
    </source>
</evidence>
<dbReference type="RefSeq" id="WP_103460477.1">
    <property type="nucleotide sequence ID" value="NZ_PPXD01000013.1"/>
</dbReference>
<dbReference type="InterPro" id="IPR006540">
    <property type="entry name" value="Lactococcin_972"/>
</dbReference>